<dbReference type="EMBL" id="JBHSAP010000015">
    <property type="protein sequence ID" value="MFC4077273.1"/>
    <property type="molecule type" value="Genomic_DNA"/>
</dbReference>
<reference evidence="2" key="1">
    <citation type="journal article" date="2019" name="Int. J. Syst. Evol. Microbiol.">
        <title>The Global Catalogue of Microorganisms (GCM) 10K type strain sequencing project: providing services to taxonomists for standard genome sequencing and annotation.</title>
        <authorList>
            <consortium name="The Broad Institute Genomics Platform"/>
            <consortium name="The Broad Institute Genome Sequencing Center for Infectious Disease"/>
            <person name="Wu L."/>
            <person name="Ma J."/>
        </authorList>
    </citation>
    <scope>NUCLEOTIDE SEQUENCE [LARGE SCALE GENOMIC DNA]</scope>
    <source>
        <strain evidence="2">IBRC-M 10813</strain>
    </source>
</reference>
<dbReference type="InterPro" id="IPR014852">
    <property type="entry name" value="YwhD"/>
</dbReference>
<name>A0ABV8JJU9_9BACL</name>
<dbReference type="Proteomes" id="UP001595843">
    <property type="component" value="Unassembled WGS sequence"/>
</dbReference>
<keyword evidence="2" id="KW-1185">Reference proteome</keyword>
<accession>A0ABV8JJU9</accession>
<dbReference type="RefSeq" id="WP_380705552.1">
    <property type="nucleotide sequence ID" value="NZ_JBHSAP010000015.1"/>
</dbReference>
<organism evidence="1 2">
    <name type="scientific">Salinithrix halophila</name>
    <dbReference type="NCBI Taxonomy" id="1485204"/>
    <lineage>
        <taxon>Bacteria</taxon>
        <taxon>Bacillati</taxon>
        <taxon>Bacillota</taxon>
        <taxon>Bacilli</taxon>
        <taxon>Bacillales</taxon>
        <taxon>Thermoactinomycetaceae</taxon>
        <taxon>Salinithrix</taxon>
    </lineage>
</organism>
<sequence>MVKKKNSGFNILREDSTTHGGYHTGTLNLSNLSSVLIDGDEAQIDLALIHAKSKVERGIKFLSNPDEVPNDDNLKEYQVVWVAIGRNEQGPYYAGAAACPMKINREARRGWKNLAEHVNRMDDVLKRRIKLSHLEERERKALKKLLVENNKEWWENSTAELKEALSTGEN</sequence>
<protein>
    <submittedName>
        <fullName evidence="1">YwhD family protein</fullName>
    </submittedName>
</protein>
<evidence type="ECO:0000313" key="2">
    <source>
        <dbReference type="Proteomes" id="UP001595843"/>
    </source>
</evidence>
<proteinExistence type="predicted"/>
<comment type="caution">
    <text evidence="1">The sequence shown here is derived from an EMBL/GenBank/DDBJ whole genome shotgun (WGS) entry which is preliminary data.</text>
</comment>
<gene>
    <name evidence="1" type="ORF">ACFOUO_10735</name>
</gene>
<evidence type="ECO:0000313" key="1">
    <source>
        <dbReference type="EMBL" id="MFC4077273.1"/>
    </source>
</evidence>
<dbReference type="Pfam" id="PF08741">
    <property type="entry name" value="YwhD"/>
    <property type="match status" value="1"/>
</dbReference>